<keyword evidence="3" id="KW-1185">Reference proteome</keyword>
<dbReference type="RefSeq" id="WP_133169922.1">
    <property type="nucleotide sequence ID" value="NZ_PYGJ01000003.1"/>
</dbReference>
<sequence>MAKRVNPMAVKTNTTYDVFEAARELNVTPATIRNWIKDGMEAMTSSKPYLILGSAIREYLRSKKAAARRPLKDEQLFCPSCRTGRKPVGMKVTLSAVSPKTDILKGVCQRCDGTATRMISHEQHQTFASIFRISAEPNSKD</sequence>
<reference evidence="2 3" key="1">
    <citation type="submission" date="2018-03" db="EMBL/GenBank/DDBJ databases">
        <title>Genomic Encyclopedia of Archaeal and Bacterial Type Strains, Phase II (KMG-II): from individual species to whole genera.</title>
        <authorList>
            <person name="Goeker M."/>
        </authorList>
    </citation>
    <scope>NUCLEOTIDE SEQUENCE [LARGE SCALE GENOMIC DNA]</scope>
    <source>
        <strain evidence="2 3">DSM 100673</strain>
    </source>
</reference>
<evidence type="ECO:0000313" key="2">
    <source>
        <dbReference type="EMBL" id="PSL20517.1"/>
    </source>
</evidence>
<dbReference type="EMBL" id="PYGJ01000003">
    <property type="protein sequence ID" value="PSL20517.1"/>
    <property type="molecule type" value="Genomic_DNA"/>
</dbReference>
<gene>
    <name evidence="2" type="ORF">CLV88_103164</name>
</gene>
<organism evidence="2 3">
    <name type="scientific">Shimia abyssi</name>
    <dbReference type="NCBI Taxonomy" id="1662395"/>
    <lineage>
        <taxon>Bacteria</taxon>
        <taxon>Pseudomonadati</taxon>
        <taxon>Pseudomonadota</taxon>
        <taxon>Alphaproteobacteria</taxon>
        <taxon>Rhodobacterales</taxon>
        <taxon>Roseobacteraceae</taxon>
    </lineage>
</organism>
<protein>
    <recommendedName>
        <fullName evidence="1">Helix-turn-helix domain-containing protein</fullName>
    </recommendedName>
</protein>
<dbReference type="InterPro" id="IPR041657">
    <property type="entry name" value="HTH_17"/>
</dbReference>
<name>A0A2P8FFM8_9RHOB</name>
<evidence type="ECO:0000259" key="1">
    <source>
        <dbReference type="Pfam" id="PF12728"/>
    </source>
</evidence>
<dbReference type="Proteomes" id="UP000240418">
    <property type="component" value="Unassembled WGS sequence"/>
</dbReference>
<dbReference type="AlphaFoldDB" id="A0A2P8FFM8"/>
<evidence type="ECO:0000313" key="3">
    <source>
        <dbReference type="Proteomes" id="UP000240418"/>
    </source>
</evidence>
<dbReference type="Pfam" id="PF12728">
    <property type="entry name" value="HTH_17"/>
    <property type="match status" value="1"/>
</dbReference>
<proteinExistence type="predicted"/>
<comment type="caution">
    <text evidence="2">The sequence shown here is derived from an EMBL/GenBank/DDBJ whole genome shotgun (WGS) entry which is preliminary data.</text>
</comment>
<dbReference type="OrthoDB" id="8546410at2"/>
<accession>A0A2P8FFM8</accession>
<feature type="domain" description="Helix-turn-helix" evidence="1">
    <location>
        <begin position="16"/>
        <end position="63"/>
    </location>
</feature>